<evidence type="ECO:0000313" key="17">
    <source>
        <dbReference type="EMBL" id="PKY90328.1"/>
    </source>
</evidence>
<evidence type="ECO:0000313" key="18">
    <source>
        <dbReference type="Proteomes" id="UP000234384"/>
    </source>
</evidence>
<dbReference type="HAMAP" id="MF_00053">
    <property type="entry name" value="RNase_HIII"/>
    <property type="match status" value="1"/>
</dbReference>
<dbReference type="GO" id="GO:0003723">
    <property type="term" value="F:RNA binding"/>
    <property type="evidence" value="ECO:0007669"/>
    <property type="project" value="UniProtKB-UniRule"/>
</dbReference>
<feature type="binding site" evidence="14 15">
    <location>
        <position position="245"/>
    </location>
    <ligand>
        <name>a divalent metal cation</name>
        <dbReference type="ChEBI" id="CHEBI:60240"/>
    </ligand>
</feature>
<feature type="binding site" evidence="14 15">
    <location>
        <position position="140"/>
    </location>
    <ligand>
        <name>a divalent metal cation</name>
        <dbReference type="ChEBI" id="CHEBI:60240"/>
    </ligand>
</feature>
<evidence type="ECO:0000259" key="16">
    <source>
        <dbReference type="PROSITE" id="PS51975"/>
    </source>
</evidence>
<dbReference type="PROSITE" id="PS51975">
    <property type="entry name" value="RNASE_H_2"/>
    <property type="match status" value="1"/>
</dbReference>
<name>A0A2I1K3U9_9LACT</name>
<comment type="caution">
    <text evidence="17">The sequence shown here is derived from an EMBL/GenBank/DDBJ whole genome shotgun (WGS) entry which is preliminary data.</text>
</comment>
<protein>
    <recommendedName>
        <fullName evidence="7 14">Ribonuclease HIII</fullName>
        <shortName evidence="14">RNase HIII</shortName>
        <ecNumber evidence="6 14">3.1.26.4</ecNumber>
    </recommendedName>
</protein>
<dbReference type="SUPFAM" id="SSF53098">
    <property type="entry name" value="Ribonuclease H-like"/>
    <property type="match status" value="1"/>
</dbReference>
<dbReference type="InterPro" id="IPR012337">
    <property type="entry name" value="RNaseH-like_sf"/>
</dbReference>
<comment type="function">
    <text evidence="3 14">Endonuclease that specifically degrades the RNA of RNA-DNA hybrids.</text>
</comment>
<keyword evidence="12 14" id="KW-0378">Hydrolase</keyword>
<dbReference type="Gene3D" id="3.30.420.10">
    <property type="entry name" value="Ribonuclease H-like superfamily/Ribonuclease H"/>
    <property type="match status" value="1"/>
</dbReference>
<evidence type="ECO:0000256" key="8">
    <source>
        <dbReference type="ARBA" id="ARBA00022490"/>
    </source>
</evidence>
<dbReference type="GO" id="GO:0004523">
    <property type="term" value="F:RNA-DNA hybrid ribonuclease activity"/>
    <property type="evidence" value="ECO:0007669"/>
    <property type="project" value="UniProtKB-UniRule"/>
</dbReference>
<comment type="subcellular location">
    <subcellularLocation>
        <location evidence="4 14">Cytoplasm</location>
    </subcellularLocation>
</comment>
<dbReference type="Pfam" id="PF11858">
    <property type="entry name" value="DUF3378"/>
    <property type="match status" value="1"/>
</dbReference>
<dbReference type="NCBIfam" id="TIGR00716">
    <property type="entry name" value="rnhC"/>
    <property type="match status" value="1"/>
</dbReference>
<dbReference type="GO" id="GO:0005737">
    <property type="term" value="C:cytoplasm"/>
    <property type="evidence" value="ECO:0007669"/>
    <property type="project" value="UniProtKB-SubCell"/>
</dbReference>
<dbReference type="PIRSF" id="PIRSF037748">
    <property type="entry name" value="RnhC"/>
    <property type="match status" value="1"/>
</dbReference>
<evidence type="ECO:0000256" key="11">
    <source>
        <dbReference type="ARBA" id="ARBA00022759"/>
    </source>
</evidence>
<keyword evidence="11 14" id="KW-0255">Endonuclease</keyword>
<dbReference type="GO" id="GO:0000287">
    <property type="term" value="F:magnesium ion binding"/>
    <property type="evidence" value="ECO:0007669"/>
    <property type="project" value="UniProtKB-UniRule"/>
</dbReference>
<evidence type="ECO:0000256" key="3">
    <source>
        <dbReference type="ARBA" id="ARBA00004065"/>
    </source>
</evidence>
<comment type="cofactor">
    <cofactor evidence="14 15">
        <name>Mn(2+)</name>
        <dbReference type="ChEBI" id="CHEBI:29035"/>
    </cofactor>
    <cofactor evidence="14 15">
        <name>Mg(2+)</name>
        <dbReference type="ChEBI" id="CHEBI:18420"/>
    </cofactor>
    <text evidence="14 15">Manganese or magnesium. Binds 1 divalent metal ion per monomer in the absence of substrate. May bind a second metal ion after substrate binding.</text>
</comment>
<dbReference type="GO" id="GO:0006298">
    <property type="term" value="P:mismatch repair"/>
    <property type="evidence" value="ECO:0007669"/>
    <property type="project" value="TreeGrafter"/>
</dbReference>
<dbReference type="GO" id="GO:0043137">
    <property type="term" value="P:DNA replication, removal of RNA primer"/>
    <property type="evidence" value="ECO:0007669"/>
    <property type="project" value="TreeGrafter"/>
</dbReference>
<sequence length="347" mass="39541">MVVLKRLCKILTYSNFNTFILPKKQPACQKTIKGAYSMKQHTLKMTPSQLQQLKQYYQPHLTSSVPYSVFRAVHQQTTITAYASGKVLFQGNHTLNELQQLSQQFDWITPPQACTKTTPNTQTRSVSTMVSQQYCVIGSDEVGNGSYFGSLVVASVYLRPEDIDWVKALKVNDSKKLTDPQIEAIAPKLMERLFYNVIEVSPKQYNKVMGIKYNAVSLKVMMHYTNCQQLLQKIENQPVERIIIDQFTTPKNFYHYLTGRETIDRSLILFKTQAESQYLSVACASIIARHLFLESLRRFGAPYQCTLPSGAGTQVDQVGRELTQKYGAAILDEIAKLHFRNTEKILN</sequence>
<evidence type="ECO:0000256" key="7">
    <source>
        <dbReference type="ARBA" id="ARBA00021407"/>
    </source>
</evidence>
<dbReference type="Pfam" id="PF01351">
    <property type="entry name" value="RNase_HII"/>
    <property type="match status" value="1"/>
</dbReference>
<dbReference type="InterPro" id="IPR024567">
    <property type="entry name" value="RNase_HII/HIII_dom"/>
</dbReference>
<evidence type="ECO:0000256" key="13">
    <source>
        <dbReference type="ARBA" id="ARBA00022842"/>
    </source>
</evidence>
<feature type="binding site" evidence="14 15">
    <location>
        <position position="141"/>
    </location>
    <ligand>
        <name>a divalent metal cation</name>
        <dbReference type="ChEBI" id="CHEBI:60240"/>
    </ligand>
</feature>
<comment type="cofactor">
    <cofactor evidence="2">
        <name>Mg(2+)</name>
        <dbReference type="ChEBI" id="CHEBI:18420"/>
    </cofactor>
</comment>
<keyword evidence="10 14" id="KW-0479">Metal-binding</keyword>
<dbReference type="PANTHER" id="PTHR10954">
    <property type="entry name" value="RIBONUCLEASE H2 SUBUNIT A"/>
    <property type="match status" value="1"/>
</dbReference>
<dbReference type="InterPro" id="IPR024568">
    <property type="entry name" value="RNase_HIII_N"/>
</dbReference>
<dbReference type="EC" id="3.1.26.4" evidence="6 14"/>
<evidence type="ECO:0000256" key="4">
    <source>
        <dbReference type="ARBA" id="ARBA00004496"/>
    </source>
</evidence>
<organism evidence="17 18">
    <name type="scientific">Falseniella ignava</name>
    <dbReference type="NCBI Taxonomy" id="137730"/>
    <lineage>
        <taxon>Bacteria</taxon>
        <taxon>Bacillati</taxon>
        <taxon>Bacillota</taxon>
        <taxon>Bacilli</taxon>
        <taxon>Lactobacillales</taxon>
        <taxon>Aerococcaceae</taxon>
        <taxon>Falseniella</taxon>
    </lineage>
</organism>
<dbReference type="InterPro" id="IPR012295">
    <property type="entry name" value="TBP_dom_sf"/>
</dbReference>
<dbReference type="AlphaFoldDB" id="A0A2I1K3U9"/>
<dbReference type="InterPro" id="IPR001352">
    <property type="entry name" value="RNase_HII/HIII"/>
</dbReference>
<evidence type="ECO:0000256" key="12">
    <source>
        <dbReference type="ARBA" id="ARBA00022801"/>
    </source>
</evidence>
<evidence type="ECO:0000256" key="6">
    <source>
        <dbReference type="ARBA" id="ARBA00012180"/>
    </source>
</evidence>
<keyword evidence="13 14" id="KW-0460">Magnesium</keyword>
<evidence type="ECO:0000256" key="5">
    <source>
        <dbReference type="ARBA" id="ARBA00008378"/>
    </source>
</evidence>
<dbReference type="Gene3D" id="3.30.310.10">
    <property type="entry name" value="TATA-Binding Protein"/>
    <property type="match status" value="1"/>
</dbReference>
<comment type="similarity">
    <text evidence="5 14">Belongs to the RNase HII family. RnhC subfamily.</text>
</comment>
<comment type="catalytic activity">
    <reaction evidence="1 14 15">
        <text>Endonucleolytic cleavage to 5'-phosphomonoester.</text>
        <dbReference type="EC" id="3.1.26.4"/>
    </reaction>
</comment>
<dbReference type="PANTHER" id="PTHR10954:SF23">
    <property type="entry name" value="RIBONUCLEASE"/>
    <property type="match status" value="1"/>
</dbReference>
<reference evidence="17 18" key="1">
    <citation type="submission" date="2017-12" db="EMBL/GenBank/DDBJ databases">
        <title>Phylogenetic diversity of female urinary microbiome.</title>
        <authorList>
            <person name="Thomas-White K."/>
            <person name="Wolfe A.J."/>
        </authorList>
    </citation>
    <scope>NUCLEOTIDE SEQUENCE [LARGE SCALE GENOMIC DNA]</scope>
    <source>
        <strain evidence="17 18">UMB0898</strain>
    </source>
</reference>
<proteinExistence type="inferred from homology"/>
<evidence type="ECO:0000256" key="14">
    <source>
        <dbReference type="HAMAP-Rule" id="MF_00053"/>
    </source>
</evidence>
<feature type="domain" description="RNase H type-2" evidence="16">
    <location>
        <begin position="134"/>
        <end position="347"/>
    </location>
</feature>
<accession>A0A2I1K3U9</accession>
<dbReference type="Proteomes" id="UP000234384">
    <property type="component" value="Unassembled WGS sequence"/>
</dbReference>
<evidence type="ECO:0000256" key="1">
    <source>
        <dbReference type="ARBA" id="ARBA00000077"/>
    </source>
</evidence>
<dbReference type="CDD" id="cd06590">
    <property type="entry name" value="RNase_HII_bacteria_HIII_like"/>
    <property type="match status" value="1"/>
</dbReference>
<keyword evidence="8 14" id="KW-0963">Cytoplasm</keyword>
<gene>
    <name evidence="14 17" type="primary">rnhC</name>
    <name evidence="17" type="ORF">CYJ57_02535</name>
</gene>
<dbReference type="GO" id="GO:0032299">
    <property type="term" value="C:ribonuclease H2 complex"/>
    <property type="evidence" value="ECO:0007669"/>
    <property type="project" value="TreeGrafter"/>
</dbReference>
<evidence type="ECO:0000256" key="10">
    <source>
        <dbReference type="ARBA" id="ARBA00022723"/>
    </source>
</evidence>
<evidence type="ECO:0000256" key="2">
    <source>
        <dbReference type="ARBA" id="ARBA00001946"/>
    </source>
</evidence>
<keyword evidence="9 14" id="KW-0540">Nuclease</keyword>
<evidence type="ECO:0000256" key="9">
    <source>
        <dbReference type="ARBA" id="ARBA00022722"/>
    </source>
</evidence>
<dbReference type="InterPro" id="IPR036397">
    <property type="entry name" value="RNaseH_sf"/>
</dbReference>
<dbReference type="FunFam" id="3.30.420.10:FF:000047">
    <property type="entry name" value="Ribonuclease HIII"/>
    <property type="match status" value="1"/>
</dbReference>
<dbReference type="EMBL" id="PKHE01000004">
    <property type="protein sequence ID" value="PKY90328.1"/>
    <property type="molecule type" value="Genomic_DNA"/>
</dbReference>
<dbReference type="OrthoDB" id="9777935at2"/>
<dbReference type="InterPro" id="IPR004641">
    <property type="entry name" value="RNase_HIII"/>
</dbReference>
<evidence type="ECO:0000256" key="15">
    <source>
        <dbReference type="PROSITE-ProRule" id="PRU01319"/>
    </source>
</evidence>